<dbReference type="InterPro" id="IPR015943">
    <property type="entry name" value="WD40/YVTN_repeat-like_dom_sf"/>
</dbReference>
<evidence type="ECO:0000313" key="4">
    <source>
        <dbReference type="EMBL" id="KAJ7622237.1"/>
    </source>
</evidence>
<feature type="repeat" description="WD" evidence="3">
    <location>
        <begin position="219"/>
        <end position="253"/>
    </location>
</feature>
<dbReference type="SUPFAM" id="SSF50978">
    <property type="entry name" value="WD40 repeat-like"/>
    <property type="match status" value="1"/>
</dbReference>
<dbReference type="AlphaFoldDB" id="A0AAD7BIG1"/>
<dbReference type="PANTHER" id="PTHR19879">
    <property type="entry name" value="TRANSCRIPTION INITIATION FACTOR TFIID"/>
    <property type="match status" value="1"/>
</dbReference>
<evidence type="ECO:0000256" key="1">
    <source>
        <dbReference type="ARBA" id="ARBA00022574"/>
    </source>
</evidence>
<dbReference type="PROSITE" id="PS50294">
    <property type="entry name" value="WD_REPEATS_REGION"/>
    <property type="match status" value="1"/>
</dbReference>
<accession>A0AAD7BIG1</accession>
<dbReference type="Gene3D" id="2.130.10.10">
    <property type="entry name" value="YVTN repeat-like/Quinoprotein amine dehydrogenase"/>
    <property type="match status" value="2"/>
</dbReference>
<dbReference type="SMART" id="SM00320">
    <property type="entry name" value="WD40"/>
    <property type="match status" value="3"/>
</dbReference>
<dbReference type="PANTHER" id="PTHR19879:SF9">
    <property type="entry name" value="TRANSCRIPTION INITIATION FACTOR TFIID SUBUNIT 5"/>
    <property type="match status" value="1"/>
</dbReference>
<dbReference type="PROSITE" id="PS50082">
    <property type="entry name" value="WD_REPEATS_2"/>
    <property type="match status" value="1"/>
</dbReference>
<name>A0AAD7BIG1_9AGAR</name>
<organism evidence="4 5">
    <name type="scientific">Roridomyces roridus</name>
    <dbReference type="NCBI Taxonomy" id="1738132"/>
    <lineage>
        <taxon>Eukaryota</taxon>
        <taxon>Fungi</taxon>
        <taxon>Dikarya</taxon>
        <taxon>Basidiomycota</taxon>
        <taxon>Agaricomycotina</taxon>
        <taxon>Agaricomycetes</taxon>
        <taxon>Agaricomycetidae</taxon>
        <taxon>Agaricales</taxon>
        <taxon>Marasmiineae</taxon>
        <taxon>Mycenaceae</taxon>
        <taxon>Roridomyces</taxon>
    </lineage>
</organism>
<dbReference type="InterPro" id="IPR036322">
    <property type="entry name" value="WD40_repeat_dom_sf"/>
</dbReference>
<keyword evidence="2" id="KW-0677">Repeat</keyword>
<dbReference type="EMBL" id="JARKIF010000015">
    <property type="protein sequence ID" value="KAJ7622237.1"/>
    <property type="molecule type" value="Genomic_DNA"/>
</dbReference>
<dbReference type="Proteomes" id="UP001221142">
    <property type="component" value="Unassembled WGS sequence"/>
</dbReference>
<protein>
    <submittedName>
        <fullName evidence="4">WD40-repeat-containing domain protein</fullName>
    </submittedName>
</protein>
<proteinExistence type="predicted"/>
<dbReference type="InterPro" id="IPR019775">
    <property type="entry name" value="WD40_repeat_CS"/>
</dbReference>
<evidence type="ECO:0000313" key="5">
    <source>
        <dbReference type="Proteomes" id="UP001221142"/>
    </source>
</evidence>
<keyword evidence="1 3" id="KW-0853">WD repeat</keyword>
<dbReference type="InterPro" id="IPR001680">
    <property type="entry name" value="WD40_rpt"/>
</dbReference>
<comment type="caution">
    <text evidence="4">The sequence shown here is derived from an EMBL/GenBank/DDBJ whole genome shotgun (WGS) entry which is preliminary data.</text>
</comment>
<evidence type="ECO:0000256" key="2">
    <source>
        <dbReference type="ARBA" id="ARBA00022737"/>
    </source>
</evidence>
<keyword evidence="5" id="KW-1185">Reference proteome</keyword>
<dbReference type="PROSITE" id="PS00678">
    <property type="entry name" value="WD_REPEATS_1"/>
    <property type="match status" value="1"/>
</dbReference>
<evidence type="ECO:0000256" key="3">
    <source>
        <dbReference type="PROSITE-ProRule" id="PRU00221"/>
    </source>
</evidence>
<gene>
    <name evidence="4" type="ORF">FB45DRAFT_1031912</name>
</gene>
<sequence length="260" mass="28728">MNQRILIHDDGAPTWIDFSSDGTRFAYGTSRGMLTIRDTETSVQLLDCPGPEPFLNKGIHISSVHFSPDGSLVAAVMDSNNCAVHIYNTQTLAEVAILRHPVKPDSDRLGFLYGAPVSDMQFSEDATEITTITLRIWDSQNGTLITEIEDTHQQAHGFHSLHFSPDSMRIVADAKRLAEGGGKALTSFSPNGLSLAVGTREGQIFVLEGETMRPVLDPLSGHTTSVRCLRWMPNGTHIASVSWDKTIRFWDIRAPFEDYN</sequence>
<dbReference type="Pfam" id="PF00400">
    <property type="entry name" value="WD40"/>
    <property type="match status" value="2"/>
</dbReference>
<reference evidence="4" key="1">
    <citation type="submission" date="2023-03" db="EMBL/GenBank/DDBJ databases">
        <title>Massive genome expansion in bonnet fungi (Mycena s.s.) driven by repeated elements and novel gene families across ecological guilds.</title>
        <authorList>
            <consortium name="Lawrence Berkeley National Laboratory"/>
            <person name="Harder C.B."/>
            <person name="Miyauchi S."/>
            <person name="Viragh M."/>
            <person name="Kuo A."/>
            <person name="Thoen E."/>
            <person name="Andreopoulos B."/>
            <person name="Lu D."/>
            <person name="Skrede I."/>
            <person name="Drula E."/>
            <person name="Henrissat B."/>
            <person name="Morin E."/>
            <person name="Kohler A."/>
            <person name="Barry K."/>
            <person name="LaButti K."/>
            <person name="Morin E."/>
            <person name="Salamov A."/>
            <person name="Lipzen A."/>
            <person name="Mereny Z."/>
            <person name="Hegedus B."/>
            <person name="Baldrian P."/>
            <person name="Stursova M."/>
            <person name="Weitz H."/>
            <person name="Taylor A."/>
            <person name="Grigoriev I.V."/>
            <person name="Nagy L.G."/>
            <person name="Martin F."/>
            <person name="Kauserud H."/>
        </authorList>
    </citation>
    <scope>NUCLEOTIDE SEQUENCE</scope>
    <source>
        <strain evidence="4">9284</strain>
    </source>
</reference>